<evidence type="ECO:0000313" key="1">
    <source>
        <dbReference type="EMBL" id="VDK44994.1"/>
    </source>
</evidence>
<sequence>MLGSSIHERQLAGRQGDELSKVAAHTYETDHEFNFAAVNVLAHAGNKMSKEFMEVLSTDENSVNRCVELAPA</sequence>
<reference evidence="1 2" key="1">
    <citation type="submission" date="2018-11" db="EMBL/GenBank/DDBJ databases">
        <authorList>
            <consortium name="Pathogen Informatics"/>
        </authorList>
    </citation>
    <scope>NUCLEOTIDE SEQUENCE [LARGE SCALE GENOMIC DNA]</scope>
</reference>
<proteinExistence type="predicted"/>
<dbReference type="Proteomes" id="UP000281553">
    <property type="component" value="Unassembled WGS sequence"/>
</dbReference>
<feature type="non-terminal residue" evidence="1">
    <location>
        <position position="72"/>
    </location>
</feature>
<dbReference type="AlphaFoldDB" id="A0A3P6RK86"/>
<organism evidence="1 2">
    <name type="scientific">Dibothriocephalus latus</name>
    <name type="common">Fish tapeworm</name>
    <name type="synonym">Diphyllobothrium latum</name>
    <dbReference type="NCBI Taxonomy" id="60516"/>
    <lineage>
        <taxon>Eukaryota</taxon>
        <taxon>Metazoa</taxon>
        <taxon>Spiralia</taxon>
        <taxon>Lophotrochozoa</taxon>
        <taxon>Platyhelminthes</taxon>
        <taxon>Cestoda</taxon>
        <taxon>Eucestoda</taxon>
        <taxon>Diphyllobothriidea</taxon>
        <taxon>Diphyllobothriidae</taxon>
        <taxon>Dibothriocephalus</taxon>
    </lineage>
</organism>
<evidence type="ECO:0000313" key="2">
    <source>
        <dbReference type="Proteomes" id="UP000281553"/>
    </source>
</evidence>
<name>A0A3P6RK86_DIBLA</name>
<dbReference type="EMBL" id="UYRU01010090">
    <property type="protein sequence ID" value="VDK44994.1"/>
    <property type="molecule type" value="Genomic_DNA"/>
</dbReference>
<gene>
    <name evidence="1" type="ORF">DILT_LOCUS1471</name>
</gene>
<accession>A0A3P6RK86</accession>
<protein>
    <submittedName>
        <fullName evidence="1">Uncharacterized protein</fullName>
    </submittedName>
</protein>
<keyword evidence="2" id="KW-1185">Reference proteome</keyword>